<evidence type="ECO:0000259" key="17">
    <source>
        <dbReference type="PROSITE" id="PS50835"/>
    </source>
</evidence>
<dbReference type="GO" id="GO:0005912">
    <property type="term" value="C:adherens junction"/>
    <property type="evidence" value="ECO:0007669"/>
    <property type="project" value="UniProtKB-SubCell"/>
</dbReference>
<feature type="domain" description="Ig-like" evidence="17">
    <location>
        <begin position="82"/>
        <end position="186"/>
    </location>
</feature>
<evidence type="ECO:0000313" key="18">
    <source>
        <dbReference type="EMBL" id="TWW76903.1"/>
    </source>
</evidence>
<comment type="caution">
    <text evidence="18">The sequence shown here is derived from an EMBL/GenBank/DDBJ whole genome shotgun (WGS) entry which is preliminary data.</text>
</comment>
<sequence length="404" mass="44691">KDCSLLSERGPRGRPWSFAEGIWALWLCNYAGWTSLLGCLIVYYVCGLQLCCSKKLTTFLLCVTGGDGQMVQMDSSKSGFVGSQVELRCIFINSNPPVKISQVTWQKLLNGTKQNVAIANPALGVSVLPPFKERVSFKQAAVRHRTPSLEDTTIVFSSLQLSDEAAYICEYTTFPAGNRENMVNLTVFARPMTRITLTTPTIVARAQKRKMTVATCVSAYGKPPSVIRWETKLKGEATFQETRNQNGTVTVRSNYVLIPSRETHKQKLMCIVTYRNERITDSVVLNVQYEPDVKIEGFDGNWYLNRQDVQLTCRTDANPPVTIYQWKLLNGSLPTNVETKNNTLFFKGPVTYDLAGTYICDATNSIGTRTGVVDVNITGRVTAAAAPLLSFANAGMALFNAVPC</sequence>
<evidence type="ECO:0000256" key="3">
    <source>
        <dbReference type="ARBA" id="ARBA00007810"/>
    </source>
</evidence>
<keyword evidence="8" id="KW-0130">Cell adhesion</keyword>
<dbReference type="InterPro" id="IPR013106">
    <property type="entry name" value="Ig_V-set"/>
</dbReference>
<dbReference type="FunFam" id="2.60.40.10:FF:000304">
    <property type="entry name" value="Nectin cell adhesion molecule 1"/>
    <property type="match status" value="1"/>
</dbReference>
<dbReference type="Gene3D" id="2.60.40.10">
    <property type="entry name" value="Immunoglobulins"/>
    <property type="match status" value="3"/>
</dbReference>
<dbReference type="PANTHER" id="PTHR23277:SF69">
    <property type="entry name" value="NECTIN-1"/>
    <property type="match status" value="1"/>
</dbReference>
<comment type="function">
    <text evidence="14">Cell adhesion molecule that promotes cell-cell contacts and plays important roles in the development of the nervous system. Acts by forming homophilic or heterophilic trans-dimers.</text>
</comment>
<dbReference type="Pfam" id="PF07686">
    <property type="entry name" value="V-set"/>
    <property type="match status" value="1"/>
</dbReference>
<feature type="transmembrane region" description="Helical" evidence="16">
    <location>
        <begin position="21"/>
        <end position="45"/>
    </location>
</feature>
<accession>A0A5C6PBU8</accession>
<dbReference type="SUPFAM" id="SSF48726">
    <property type="entry name" value="Immunoglobulin"/>
    <property type="match status" value="3"/>
</dbReference>
<evidence type="ECO:0000256" key="8">
    <source>
        <dbReference type="ARBA" id="ARBA00022889"/>
    </source>
</evidence>
<dbReference type="EMBL" id="RHFK02000004">
    <property type="protein sequence ID" value="TWW76903.1"/>
    <property type="molecule type" value="Genomic_DNA"/>
</dbReference>
<comment type="subunit">
    <text evidence="15">Cis- and trans-homodimer. Can form trans-heterodimers.</text>
</comment>
<evidence type="ECO:0000256" key="13">
    <source>
        <dbReference type="ARBA" id="ARBA00023180"/>
    </source>
</evidence>
<keyword evidence="5 16" id="KW-0812">Transmembrane</keyword>
<evidence type="ECO:0000256" key="14">
    <source>
        <dbReference type="ARBA" id="ARBA00058274"/>
    </source>
</evidence>
<evidence type="ECO:0000256" key="4">
    <source>
        <dbReference type="ARBA" id="ARBA00022475"/>
    </source>
</evidence>
<keyword evidence="13" id="KW-0325">Glycoprotein</keyword>
<dbReference type="Proteomes" id="UP000324091">
    <property type="component" value="Chromosome 12"/>
</dbReference>
<keyword evidence="9" id="KW-0965">Cell junction</keyword>
<evidence type="ECO:0000256" key="5">
    <source>
        <dbReference type="ARBA" id="ARBA00022692"/>
    </source>
</evidence>
<proteinExistence type="inferred from homology"/>
<keyword evidence="7" id="KW-0677">Repeat</keyword>
<feature type="non-terminal residue" evidence="18">
    <location>
        <position position="1"/>
    </location>
</feature>
<dbReference type="GO" id="GO:0007156">
    <property type="term" value="P:homophilic cell adhesion via plasma membrane adhesion molecules"/>
    <property type="evidence" value="ECO:0007669"/>
    <property type="project" value="TreeGrafter"/>
</dbReference>
<keyword evidence="19" id="KW-1185">Reference proteome</keyword>
<dbReference type="PANTHER" id="PTHR23277">
    <property type="entry name" value="NECTIN-RELATED"/>
    <property type="match status" value="1"/>
</dbReference>
<dbReference type="FunFam" id="2.60.40.10:FF:000427">
    <property type="entry name" value="Nectin cell adhesion molecule 1"/>
    <property type="match status" value="1"/>
</dbReference>
<evidence type="ECO:0000256" key="1">
    <source>
        <dbReference type="ARBA" id="ARBA00004251"/>
    </source>
</evidence>
<dbReference type="GO" id="GO:1902414">
    <property type="term" value="P:protein localization to cell junction"/>
    <property type="evidence" value="ECO:0007669"/>
    <property type="project" value="TreeGrafter"/>
</dbReference>
<dbReference type="SMART" id="SM00406">
    <property type="entry name" value="IGv"/>
    <property type="match status" value="1"/>
</dbReference>
<keyword evidence="11 16" id="KW-0472">Membrane</keyword>
<dbReference type="GO" id="GO:0005886">
    <property type="term" value="C:plasma membrane"/>
    <property type="evidence" value="ECO:0007669"/>
    <property type="project" value="UniProtKB-SubCell"/>
</dbReference>
<dbReference type="Pfam" id="PF08205">
    <property type="entry name" value="C2-set_2"/>
    <property type="match status" value="1"/>
</dbReference>
<evidence type="ECO:0000256" key="7">
    <source>
        <dbReference type="ARBA" id="ARBA00022737"/>
    </source>
</evidence>
<feature type="domain" description="Ig-like" evidence="17">
    <location>
        <begin position="291"/>
        <end position="378"/>
    </location>
</feature>
<evidence type="ECO:0000256" key="6">
    <source>
        <dbReference type="ARBA" id="ARBA00022729"/>
    </source>
</evidence>
<evidence type="ECO:0000256" key="12">
    <source>
        <dbReference type="ARBA" id="ARBA00023157"/>
    </source>
</evidence>
<dbReference type="InterPro" id="IPR013162">
    <property type="entry name" value="CD80_C2-set"/>
</dbReference>
<dbReference type="InterPro" id="IPR007110">
    <property type="entry name" value="Ig-like_dom"/>
</dbReference>
<evidence type="ECO:0000256" key="10">
    <source>
        <dbReference type="ARBA" id="ARBA00022989"/>
    </source>
</evidence>
<keyword evidence="12" id="KW-1015">Disulfide bond</keyword>
<protein>
    <submittedName>
        <fullName evidence="18">Nectin-1 Herpes virus entry mediator C</fullName>
    </submittedName>
</protein>
<dbReference type="GO" id="GO:0001618">
    <property type="term" value="F:virus receptor activity"/>
    <property type="evidence" value="ECO:0007669"/>
    <property type="project" value="UniProtKB-ARBA"/>
</dbReference>
<comment type="similarity">
    <text evidence="3">Belongs to the nectin family.</text>
</comment>
<feature type="domain" description="Ig-like" evidence="17">
    <location>
        <begin position="191"/>
        <end position="286"/>
    </location>
</feature>
<dbReference type="GO" id="GO:0007157">
    <property type="term" value="P:heterophilic cell-cell adhesion via plasma membrane cell adhesion molecules"/>
    <property type="evidence" value="ECO:0007669"/>
    <property type="project" value="TreeGrafter"/>
</dbReference>
<reference evidence="18 19" key="1">
    <citation type="submission" date="2019-04" db="EMBL/GenBank/DDBJ databases">
        <title>Chromosome genome assembly for Takifugu flavidus.</title>
        <authorList>
            <person name="Xiao S."/>
        </authorList>
    </citation>
    <scope>NUCLEOTIDE SEQUENCE [LARGE SCALE GENOMIC DNA]</scope>
    <source>
        <strain evidence="18">HTHZ2018</strain>
        <tissue evidence="18">Muscle</tissue>
    </source>
</reference>
<dbReference type="Pfam" id="PF13927">
    <property type="entry name" value="Ig_3"/>
    <property type="match status" value="1"/>
</dbReference>
<dbReference type="InterPro" id="IPR013783">
    <property type="entry name" value="Ig-like_fold"/>
</dbReference>
<evidence type="ECO:0000313" key="19">
    <source>
        <dbReference type="Proteomes" id="UP000324091"/>
    </source>
</evidence>
<evidence type="ECO:0000256" key="16">
    <source>
        <dbReference type="SAM" id="Phobius"/>
    </source>
</evidence>
<evidence type="ECO:0000256" key="2">
    <source>
        <dbReference type="ARBA" id="ARBA00004536"/>
    </source>
</evidence>
<dbReference type="FunFam" id="2.60.40.10:FF:000268">
    <property type="entry name" value="Nectin cell adhesion molecule 1"/>
    <property type="match status" value="1"/>
</dbReference>
<evidence type="ECO:0000256" key="15">
    <source>
        <dbReference type="ARBA" id="ARBA00062858"/>
    </source>
</evidence>
<keyword evidence="6" id="KW-0732">Signal</keyword>
<keyword evidence="10 16" id="KW-1133">Transmembrane helix</keyword>
<dbReference type="InterPro" id="IPR003599">
    <property type="entry name" value="Ig_sub"/>
</dbReference>
<comment type="subcellular location">
    <subcellularLocation>
        <location evidence="2">Cell junction</location>
        <location evidence="2">Adherens junction</location>
    </subcellularLocation>
    <subcellularLocation>
        <location evidence="1">Cell membrane</location>
        <topology evidence="1">Single-pass type I membrane protein</topology>
    </subcellularLocation>
</comment>
<evidence type="ECO:0000256" key="11">
    <source>
        <dbReference type="ARBA" id="ARBA00023136"/>
    </source>
</evidence>
<keyword evidence="4" id="KW-1003">Cell membrane</keyword>
<dbReference type="SMART" id="SM00409">
    <property type="entry name" value="IG"/>
    <property type="match status" value="2"/>
</dbReference>
<evidence type="ECO:0000256" key="9">
    <source>
        <dbReference type="ARBA" id="ARBA00022949"/>
    </source>
</evidence>
<dbReference type="AlphaFoldDB" id="A0A5C6PBU8"/>
<dbReference type="InterPro" id="IPR051427">
    <property type="entry name" value="Nectin/Nectin-like"/>
</dbReference>
<gene>
    <name evidence="18" type="ORF">D4764_12G0002930</name>
</gene>
<dbReference type="InterPro" id="IPR036179">
    <property type="entry name" value="Ig-like_dom_sf"/>
</dbReference>
<organism evidence="18 19">
    <name type="scientific">Takifugu flavidus</name>
    <name type="common">sansaifugu</name>
    <dbReference type="NCBI Taxonomy" id="433684"/>
    <lineage>
        <taxon>Eukaryota</taxon>
        <taxon>Metazoa</taxon>
        <taxon>Chordata</taxon>
        <taxon>Craniata</taxon>
        <taxon>Vertebrata</taxon>
        <taxon>Euteleostomi</taxon>
        <taxon>Actinopterygii</taxon>
        <taxon>Neopterygii</taxon>
        <taxon>Teleostei</taxon>
        <taxon>Neoteleostei</taxon>
        <taxon>Acanthomorphata</taxon>
        <taxon>Eupercaria</taxon>
        <taxon>Tetraodontiformes</taxon>
        <taxon>Tetradontoidea</taxon>
        <taxon>Tetraodontidae</taxon>
        <taxon>Takifugu</taxon>
    </lineage>
</organism>
<name>A0A5C6PBU8_9TELE</name>
<dbReference type="PROSITE" id="PS50835">
    <property type="entry name" value="IG_LIKE"/>
    <property type="match status" value="3"/>
</dbReference>